<protein>
    <recommendedName>
        <fullName evidence="1">ABM domain-containing protein</fullName>
    </recommendedName>
</protein>
<comment type="caution">
    <text evidence="2">The sequence shown here is derived from an EMBL/GenBank/DDBJ whole genome shotgun (WGS) entry which is preliminary data.</text>
</comment>
<evidence type="ECO:0000313" key="2">
    <source>
        <dbReference type="EMBL" id="GGF94193.1"/>
    </source>
</evidence>
<name>A0A8J2Z3F4_9GAMM</name>
<dbReference type="OrthoDB" id="1494517at2"/>
<dbReference type="Gene3D" id="3.30.70.100">
    <property type="match status" value="1"/>
</dbReference>
<organism evidence="2 3">
    <name type="scientific">Cysteiniphilum litorale</name>
    <dbReference type="NCBI Taxonomy" id="2056700"/>
    <lineage>
        <taxon>Bacteria</taxon>
        <taxon>Pseudomonadati</taxon>
        <taxon>Pseudomonadota</taxon>
        <taxon>Gammaproteobacteria</taxon>
        <taxon>Thiotrichales</taxon>
        <taxon>Fastidiosibacteraceae</taxon>
        <taxon>Cysteiniphilum</taxon>
    </lineage>
</organism>
<reference evidence="2" key="1">
    <citation type="journal article" date="2014" name="Int. J. Syst. Evol. Microbiol.">
        <title>Complete genome sequence of Corynebacterium casei LMG S-19264T (=DSM 44701T), isolated from a smear-ripened cheese.</title>
        <authorList>
            <consortium name="US DOE Joint Genome Institute (JGI-PGF)"/>
            <person name="Walter F."/>
            <person name="Albersmeier A."/>
            <person name="Kalinowski J."/>
            <person name="Ruckert C."/>
        </authorList>
    </citation>
    <scope>NUCLEOTIDE SEQUENCE</scope>
    <source>
        <strain evidence="2">CGMCC 1.15758</strain>
    </source>
</reference>
<dbReference type="AlphaFoldDB" id="A0A8J2Z3F4"/>
<reference evidence="2" key="2">
    <citation type="submission" date="2020-09" db="EMBL/GenBank/DDBJ databases">
        <authorList>
            <person name="Sun Q."/>
            <person name="Zhou Y."/>
        </authorList>
    </citation>
    <scope>NUCLEOTIDE SEQUENCE</scope>
    <source>
        <strain evidence="2">CGMCC 1.15758</strain>
    </source>
</reference>
<evidence type="ECO:0000259" key="1">
    <source>
        <dbReference type="Pfam" id="PF03992"/>
    </source>
</evidence>
<dbReference type="InterPro" id="IPR011008">
    <property type="entry name" value="Dimeric_a/b-barrel"/>
</dbReference>
<dbReference type="Proteomes" id="UP000636949">
    <property type="component" value="Unassembled WGS sequence"/>
</dbReference>
<dbReference type="Pfam" id="PF03992">
    <property type="entry name" value="ABM"/>
    <property type="match status" value="1"/>
</dbReference>
<dbReference type="SUPFAM" id="SSF54909">
    <property type="entry name" value="Dimeric alpha+beta barrel"/>
    <property type="match status" value="1"/>
</dbReference>
<sequence>MSITLINAFSVPNGKLNECIAFWKKYNDELKKEKGYISTKLHQSIDNNATFQLVNVAQWTNESDYKQAIQKASNTLKGLNVTGLQYIPSLYNVLIEDSIS</sequence>
<keyword evidence="3" id="KW-1185">Reference proteome</keyword>
<dbReference type="InterPro" id="IPR007138">
    <property type="entry name" value="ABM_dom"/>
</dbReference>
<accession>A0A8J2Z3F4</accession>
<dbReference type="EMBL" id="BMJS01000007">
    <property type="protein sequence ID" value="GGF94193.1"/>
    <property type="molecule type" value="Genomic_DNA"/>
</dbReference>
<evidence type="ECO:0000313" key="3">
    <source>
        <dbReference type="Proteomes" id="UP000636949"/>
    </source>
</evidence>
<proteinExistence type="predicted"/>
<gene>
    <name evidence="2" type="ORF">GCM10010995_09280</name>
</gene>
<dbReference type="RefSeq" id="WP_157968196.1">
    <property type="nucleotide sequence ID" value="NZ_BMJS01000007.1"/>
</dbReference>
<feature type="domain" description="ABM" evidence="1">
    <location>
        <begin position="3"/>
        <end position="67"/>
    </location>
</feature>